<protein>
    <submittedName>
        <fullName evidence="1">NfeD family protein</fullName>
    </submittedName>
</protein>
<dbReference type="RefSeq" id="WP_215610400.1">
    <property type="nucleotide sequence ID" value="NZ_JADOES010000043.1"/>
</dbReference>
<accession>A0A947GJV6</accession>
<reference evidence="1" key="2">
    <citation type="journal article" date="2021" name="Mar. Drugs">
        <title>Genome Reduction and Secondary Metabolism of the Marine Sponge-Associated Cyanobacterium Leptothoe.</title>
        <authorList>
            <person name="Konstantinou D."/>
            <person name="Popin R.V."/>
            <person name="Fewer D.P."/>
            <person name="Sivonen K."/>
            <person name="Gkelis S."/>
        </authorList>
    </citation>
    <scope>NUCLEOTIDE SEQUENCE</scope>
    <source>
        <strain evidence="1">TAU-MAC 1115</strain>
    </source>
</reference>
<dbReference type="AlphaFoldDB" id="A0A947GJV6"/>
<dbReference type="Gene3D" id="2.40.50.140">
    <property type="entry name" value="Nucleic acid-binding proteins"/>
    <property type="match status" value="1"/>
</dbReference>
<sequence length="108" mass="12384">MSYAPEKDLFYEAICLYHDMPLAVLGKLSTKGYFKEFHQPDLSPIEVDLNCIGVVYTEMTALKKGVVRLDARWWFALSNSHMAIHPGQQVRVTDLQSCTLLVEQYQCK</sequence>
<dbReference type="InterPro" id="IPR012340">
    <property type="entry name" value="NA-bd_OB-fold"/>
</dbReference>
<keyword evidence="2" id="KW-1185">Reference proteome</keyword>
<gene>
    <name evidence="1" type="ORF">IXB50_18085</name>
</gene>
<reference evidence="1" key="1">
    <citation type="submission" date="2020-11" db="EMBL/GenBank/DDBJ databases">
        <authorList>
            <person name="Konstantinou D."/>
            <person name="Gkelis S."/>
            <person name="Popin R."/>
            <person name="Fewer D."/>
            <person name="Sivonen K."/>
        </authorList>
    </citation>
    <scope>NUCLEOTIDE SEQUENCE</scope>
    <source>
        <strain evidence="1">TAU-MAC 1115</strain>
    </source>
</reference>
<proteinExistence type="predicted"/>
<organism evidence="1 2">
    <name type="scientific">Leptothoe spongobia TAU-MAC 1115</name>
    <dbReference type="NCBI Taxonomy" id="1967444"/>
    <lineage>
        <taxon>Bacteria</taxon>
        <taxon>Bacillati</taxon>
        <taxon>Cyanobacteriota</taxon>
        <taxon>Cyanophyceae</taxon>
        <taxon>Nodosilineales</taxon>
        <taxon>Cymatolegaceae</taxon>
        <taxon>Leptothoe</taxon>
        <taxon>Leptothoe spongobia</taxon>
    </lineage>
</organism>
<dbReference type="Proteomes" id="UP000717364">
    <property type="component" value="Unassembled WGS sequence"/>
</dbReference>
<dbReference type="EMBL" id="JADOES010000043">
    <property type="protein sequence ID" value="MBT9317335.1"/>
    <property type="molecule type" value="Genomic_DNA"/>
</dbReference>
<evidence type="ECO:0000313" key="1">
    <source>
        <dbReference type="EMBL" id="MBT9317335.1"/>
    </source>
</evidence>
<comment type="caution">
    <text evidence="1">The sequence shown here is derived from an EMBL/GenBank/DDBJ whole genome shotgun (WGS) entry which is preliminary data.</text>
</comment>
<evidence type="ECO:0000313" key="2">
    <source>
        <dbReference type="Proteomes" id="UP000717364"/>
    </source>
</evidence>
<name>A0A947GJV6_9CYAN</name>